<proteinExistence type="predicted"/>
<dbReference type="RefSeq" id="WP_227388250.1">
    <property type="nucleotide sequence ID" value="NZ_JBHSCJ010000003.1"/>
</dbReference>
<dbReference type="PANTHER" id="PTHR45947">
    <property type="entry name" value="SULFOQUINOVOSYL TRANSFERASE SQD2"/>
    <property type="match status" value="1"/>
</dbReference>
<accession>A0ABS8DMX6</accession>
<dbReference type="InterPro" id="IPR028098">
    <property type="entry name" value="Glyco_trans_4-like_N"/>
</dbReference>
<dbReference type="SUPFAM" id="SSF53756">
    <property type="entry name" value="UDP-Glycosyltransferase/glycogen phosphorylase"/>
    <property type="match status" value="1"/>
</dbReference>
<dbReference type="PANTHER" id="PTHR45947:SF3">
    <property type="entry name" value="SULFOQUINOVOSYL TRANSFERASE SQD2"/>
    <property type="match status" value="1"/>
</dbReference>
<dbReference type="EMBL" id="WHVL01000001">
    <property type="protein sequence ID" value="MCB8887650.1"/>
    <property type="molecule type" value="Genomic_DNA"/>
</dbReference>
<dbReference type="Proteomes" id="UP001319882">
    <property type="component" value="Unassembled WGS sequence"/>
</dbReference>
<comment type="caution">
    <text evidence="2">The sequence shown here is derived from an EMBL/GenBank/DDBJ whole genome shotgun (WGS) entry which is preliminary data.</text>
</comment>
<keyword evidence="3" id="KW-1185">Reference proteome</keyword>
<dbReference type="CDD" id="cd03814">
    <property type="entry name" value="GT4-like"/>
    <property type="match status" value="1"/>
</dbReference>
<gene>
    <name evidence="2" type="ORF">GEV37_00700</name>
</gene>
<dbReference type="Pfam" id="PF13692">
    <property type="entry name" value="Glyco_trans_1_4"/>
    <property type="match status" value="1"/>
</dbReference>
<feature type="domain" description="Glycosyltransferase subfamily 4-like N-terminal" evidence="1">
    <location>
        <begin position="15"/>
        <end position="176"/>
    </location>
</feature>
<organism evidence="2 3">
    <name type="scientific">Vreelandella malpeensis</name>
    <dbReference type="NCBI Taxonomy" id="1172368"/>
    <lineage>
        <taxon>Bacteria</taxon>
        <taxon>Pseudomonadati</taxon>
        <taxon>Pseudomonadota</taxon>
        <taxon>Gammaproteobacteria</taxon>
        <taxon>Oceanospirillales</taxon>
        <taxon>Halomonadaceae</taxon>
        <taxon>Vreelandella</taxon>
    </lineage>
</organism>
<name>A0ABS8DMX6_9GAMM</name>
<dbReference type="Pfam" id="PF13439">
    <property type="entry name" value="Glyco_transf_4"/>
    <property type="match status" value="1"/>
</dbReference>
<evidence type="ECO:0000313" key="2">
    <source>
        <dbReference type="EMBL" id="MCB8887650.1"/>
    </source>
</evidence>
<reference evidence="2 3" key="1">
    <citation type="journal article" date="2021" name="Sci. Rep.">
        <title>Genome analysis of a halophilic bacterium Halomonas malpeensis YU-PRIM-29(T) reveals its exopolysaccharide and pigment producing capabilities.</title>
        <authorList>
            <person name="Athmika"/>
            <person name="Ghate S.D."/>
            <person name="Arun A.B."/>
            <person name="Rao S.S."/>
            <person name="Kumar S.T.A."/>
            <person name="Kandiyil M.K."/>
            <person name="Saptami K."/>
            <person name="Rekha P.D."/>
        </authorList>
    </citation>
    <scope>NUCLEOTIDE SEQUENCE [LARGE SCALE GENOMIC DNA]</scope>
    <source>
        <strain evidence="3">prim 29</strain>
    </source>
</reference>
<protein>
    <submittedName>
        <fullName evidence="2">Glycosyltransferase family 1 protein</fullName>
    </submittedName>
</protein>
<evidence type="ECO:0000313" key="3">
    <source>
        <dbReference type="Proteomes" id="UP001319882"/>
    </source>
</evidence>
<dbReference type="Gene3D" id="3.40.50.2000">
    <property type="entry name" value="Glycogen Phosphorylase B"/>
    <property type="match status" value="2"/>
</dbReference>
<evidence type="ECO:0000259" key="1">
    <source>
        <dbReference type="Pfam" id="PF13439"/>
    </source>
</evidence>
<dbReference type="InterPro" id="IPR050194">
    <property type="entry name" value="Glycosyltransferase_grp1"/>
</dbReference>
<sequence>MHTADITMFHAPSSGGVRTYLQAKHRVLNAAGVRTSLLVPGAERDSLGDLHTLAAPHLPLGQGYRFPLRRRAWREALIELSPDLIEAGDPYVTAWAALEAGQRLGVPVVGFYHSDLPHLMGDRFGELVRDRLIRYVVDLYRRFDSVLAPCQTMAERLMEWGVANVREQPLGVDLERFHPRHQDAQLRARLGIGKEKRLLIFVGRFSREKNIDVLLATLQRLGSDYHLLLMGPGMPTRVPANVTSVSRCCGVHEVATALASSDALLHAGTRETFGLIAQEAMASGLPVIGARAGALIENVPLGGGILCPPQDPDAMSEACRALFANDIAASGRFARHFVERRFGWPTVIGELLDHYCTLTATERHDVLSRTRLR</sequence>